<keyword evidence="1" id="KW-1133">Transmembrane helix</keyword>
<feature type="transmembrane region" description="Helical" evidence="1">
    <location>
        <begin position="171"/>
        <end position="189"/>
    </location>
</feature>
<dbReference type="PANTHER" id="PTHR42709">
    <property type="entry name" value="ALKALINE PHOSPHATASE LIKE PROTEIN"/>
    <property type="match status" value="1"/>
</dbReference>
<evidence type="ECO:0000313" key="4">
    <source>
        <dbReference type="Proteomes" id="UP000525329"/>
    </source>
</evidence>
<feature type="transmembrane region" description="Helical" evidence="1">
    <location>
        <begin position="132"/>
        <end position="151"/>
    </location>
</feature>
<dbReference type="Proteomes" id="UP000525329">
    <property type="component" value="Unassembled WGS sequence"/>
</dbReference>
<dbReference type="GO" id="GO:0005886">
    <property type="term" value="C:plasma membrane"/>
    <property type="evidence" value="ECO:0007669"/>
    <property type="project" value="UniProtKB-ARBA"/>
</dbReference>
<reference evidence="3 4" key="1">
    <citation type="submission" date="2020-05" db="EMBL/GenBank/DDBJ databases">
        <title>Horizontal transmission and recombination maintain forever young bacterial symbiont genomes.</title>
        <authorList>
            <person name="Russell S.L."/>
            <person name="Pepper-Tunick E."/>
            <person name="Svedberg J."/>
            <person name="Byrne A."/>
            <person name="Ruelas Castillo J."/>
            <person name="Vollmers C."/>
            <person name="Beinart R.A."/>
            <person name="Corbett-Detig R."/>
        </authorList>
    </citation>
    <scope>NUCLEOTIDE SEQUENCE [LARGE SCALE GENOMIC DNA]</scope>
    <source>
        <strain evidence="3">Monterey_2004</strain>
    </source>
</reference>
<dbReference type="EMBL" id="JACCHU010000001">
    <property type="protein sequence ID" value="NYT52028.1"/>
    <property type="molecule type" value="Genomic_DNA"/>
</dbReference>
<keyword evidence="1" id="KW-0812">Transmembrane</keyword>
<dbReference type="Pfam" id="PF09335">
    <property type="entry name" value="VTT_dom"/>
    <property type="match status" value="1"/>
</dbReference>
<proteinExistence type="predicted"/>
<evidence type="ECO:0000256" key="1">
    <source>
        <dbReference type="SAM" id="Phobius"/>
    </source>
</evidence>
<dbReference type="AlphaFoldDB" id="A0A853G3U0"/>
<sequence>MNIFSKIYLRIINLVESKYTIYYLSVVSFLESSILPYPPPDIILAPMTLKHPEKAYYFAFICTIFSVFGGLIGYFLGEVLLQFLLNFELIKPESVTHIKTSFNTYGIWMVGIVAFSPIPYKLATITAGSMSMALLPFIIISLIARATRYYLVVSLIKAYGQQYDQWLKKYINHLGYILIIVIALGSWYAN</sequence>
<protein>
    <submittedName>
        <fullName evidence="3">DedA family protein</fullName>
    </submittedName>
</protein>
<organism evidence="3 4">
    <name type="scientific">Candidatus Vesicomyosocius endoextente</name>
    <dbReference type="NCBI Taxonomy" id="2738853"/>
    <lineage>
        <taxon>Bacteria</taxon>
        <taxon>Pseudomonadati</taxon>
        <taxon>Pseudomonadota</taxon>
        <taxon>Gammaproteobacteria</taxon>
        <taxon>Candidatus Pseudothioglobaceae</taxon>
        <taxon>Candidatus Vesicomyidisocius</taxon>
    </lineage>
</organism>
<gene>
    <name evidence="3" type="ORF">H0A74_00320</name>
</gene>
<dbReference type="PANTHER" id="PTHR42709:SF11">
    <property type="entry name" value="DEDA FAMILY PROTEIN"/>
    <property type="match status" value="1"/>
</dbReference>
<evidence type="ECO:0000259" key="2">
    <source>
        <dbReference type="Pfam" id="PF09335"/>
    </source>
</evidence>
<name>A0A853G3U0_9GAMM</name>
<dbReference type="InterPro" id="IPR032816">
    <property type="entry name" value="VTT_dom"/>
</dbReference>
<keyword evidence="1" id="KW-0472">Membrane</keyword>
<feature type="transmembrane region" description="Helical" evidence="1">
    <location>
        <begin position="57"/>
        <end position="81"/>
    </location>
</feature>
<dbReference type="InterPro" id="IPR051311">
    <property type="entry name" value="DedA_domain"/>
</dbReference>
<accession>A0A853G3U0</accession>
<feature type="domain" description="VTT" evidence="2">
    <location>
        <begin position="57"/>
        <end position="156"/>
    </location>
</feature>
<comment type="caution">
    <text evidence="3">The sequence shown here is derived from an EMBL/GenBank/DDBJ whole genome shotgun (WGS) entry which is preliminary data.</text>
</comment>
<evidence type="ECO:0000313" key="3">
    <source>
        <dbReference type="EMBL" id="NYT52028.1"/>
    </source>
</evidence>